<sequence length="94" mass="10788">MFEKRRARREAQIHHRRLMDAALDLVGYTGEWTASPADLIALVFGKHAIEVTEEEAGRYLDAARVSRGQRLHVAEYELEDQEQDEPTEEPQPVS</sequence>
<dbReference type="EMBL" id="JAUSYA010000002">
    <property type="protein sequence ID" value="MDQ0689015.1"/>
    <property type="molecule type" value="Genomic_DNA"/>
</dbReference>
<comment type="caution">
    <text evidence="1">The sequence shown here is derived from an EMBL/GenBank/DDBJ whole genome shotgun (WGS) entry which is preliminary data.</text>
</comment>
<accession>A0ABU0QEC6</accession>
<organism evidence="1 2">
    <name type="scientific">Streptomyces achromogenes</name>
    <dbReference type="NCBI Taxonomy" id="67255"/>
    <lineage>
        <taxon>Bacteria</taxon>
        <taxon>Bacillati</taxon>
        <taxon>Actinomycetota</taxon>
        <taxon>Actinomycetes</taxon>
        <taxon>Kitasatosporales</taxon>
        <taxon>Streptomycetaceae</taxon>
        <taxon>Streptomyces</taxon>
    </lineage>
</organism>
<evidence type="ECO:0000313" key="2">
    <source>
        <dbReference type="Proteomes" id="UP001243364"/>
    </source>
</evidence>
<reference evidence="1 2" key="1">
    <citation type="submission" date="2023-07" db="EMBL/GenBank/DDBJ databases">
        <title>Comparative genomics of wheat-associated soil bacteria to identify genetic determinants of phenazine resistance.</title>
        <authorList>
            <person name="Mouncey N."/>
        </authorList>
    </citation>
    <scope>NUCLEOTIDE SEQUENCE [LARGE SCALE GENOMIC DNA]</scope>
    <source>
        <strain evidence="1 2">W4I19-2</strain>
    </source>
</reference>
<protein>
    <submittedName>
        <fullName evidence="1">Uncharacterized protein</fullName>
    </submittedName>
</protein>
<gene>
    <name evidence="1" type="ORF">QFZ56_008061</name>
</gene>
<proteinExistence type="predicted"/>
<keyword evidence="2" id="KW-1185">Reference proteome</keyword>
<evidence type="ECO:0000313" key="1">
    <source>
        <dbReference type="EMBL" id="MDQ0689015.1"/>
    </source>
</evidence>
<dbReference type="RefSeq" id="WP_307050647.1">
    <property type="nucleotide sequence ID" value="NZ_JAUSYA010000002.1"/>
</dbReference>
<name>A0ABU0QEC6_STRAH</name>
<dbReference type="Proteomes" id="UP001243364">
    <property type="component" value="Unassembled WGS sequence"/>
</dbReference>